<proteinExistence type="predicted"/>
<feature type="non-terminal residue" evidence="1">
    <location>
        <position position="1"/>
    </location>
</feature>
<protein>
    <submittedName>
        <fullName evidence="1">Uncharacterized protein</fullName>
    </submittedName>
</protein>
<dbReference type="AlphaFoldDB" id="A0AAD8ALS6"/>
<reference evidence="1" key="2">
    <citation type="submission" date="2023-05" db="EMBL/GenBank/DDBJ databases">
        <authorList>
            <person name="Fouks B."/>
        </authorList>
    </citation>
    <scope>NUCLEOTIDE SEQUENCE</scope>
    <source>
        <strain evidence="1">Stay&amp;Tobe</strain>
        <tissue evidence="1">Testes</tissue>
    </source>
</reference>
<name>A0AAD8ALS6_DIPPU</name>
<reference evidence="1" key="1">
    <citation type="journal article" date="2023" name="IScience">
        <title>Live-bearing cockroach genome reveals convergent evolutionary mechanisms linked to viviparity in insects and beyond.</title>
        <authorList>
            <person name="Fouks B."/>
            <person name="Harrison M.C."/>
            <person name="Mikhailova A.A."/>
            <person name="Marchal E."/>
            <person name="English S."/>
            <person name="Carruthers M."/>
            <person name="Jennings E.C."/>
            <person name="Chiamaka E.L."/>
            <person name="Frigard R.A."/>
            <person name="Pippel M."/>
            <person name="Attardo G.M."/>
            <person name="Benoit J.B."/>
            <person name="Bornberg-Bauer E."/>
            <person name="Tobe S.S."/>
        </authorList>
    </citation>
    <scope>NUCLEOTIDE SEQUENCE</scope>
    <source>
        <strain evidence="1">Stay&amp;Tobe</strain>
    </source>
</reference>
<accession>A0AAD8ALS6</accession>
<sequence length="57" mass="5915">LQFWSLSPSSVVSGRPVLCPSNASTILLVVSASMLMQGLPEVDGCNGIKTFSFPSSA</sequence>
<dbReference type="EMBL" id="JASPKZ010000015">
    <property type="protein sequence ID" value="KAJ9601462.1"/>
    <property type="molecule type" value="Genomic_DNA"/>
</dbReference>
<feature type="non-terminal residue" evidence="1">
    <location>
        <position position="57"/>
    </location>
</feature>
<comment type="caution">
    <text evidence="1">The sequence shown here is derived from an EMBL/GenBank/DDBJ whole genome shotgun (WGS) entry which is preliminary data.</text>
</comment>
<dbReference type="Proteomes" id="UP001233999">
    <property type="component" value="Unassembled WGS sequence"/>
</dbReference>
<organism evidence="1 2">
    <name type="scientific">Diploptera punctata</name>
    <name type="common">Pacific beetle cockroach</name>
    <dbReference type="NCBI Taxonomy" id="6984"/>
    <lineage>
        <taxon>Eukaryota</taxon>
        <taxon>Metazoa</taxon>
        <taxon>Ecdysozoa</taxon>
        <taxon>Arthropoda</taxon>
        <taxon>Hexapoda</taxon>
        <taxon>Insecta</taxon>
        <taxon>Pterygota</taxon>
        <taxon>Neoptera</taxon>
        <taxon>Polyneoptera</taxon>
        <taxon>Dictyoptera</taxon>
        <taxon>Blattodea</taxon>
        <taxon>Blaberoidea</taxon>
        <taxon>Blaberidae</taxon>
        <taxon>Diplopterinae</taxon>
        <taxon>Diploptera</taxon>
    </lineage>
</organism>
<keyword evidence="2" id="KW-1185">Reference proteome</keyword>
<gene>
    <name evidence="1" type="ORF">L9F63_000379</name>
</gene>
<evidence type="ECO:0000313" key="1">
    <source>
        <dbReference type="EMBL" id="KAJ9601462.1"/>
    </source>
</evidence>
<evidence type="ECO:0000313" key="2">
    <source>
        <dbReference type="Proteomes" id="UP001233999"/>
    </source>
</evidence>